<evidence type="ECO:0000313" key="2">
    <source>
        <dbReference type="Proteomes" id="UP000789920"/>
    </source>
</evidence>
<protein>
    <submittedName>
        <fullName evidence="1">14781_t:CDS:1</fullName>
    </submittedName>
</protein>
<dbReference type="EMBL" id="CAJVQC010074732">
    <property type="protein sequence ID" value="CAG8813254.1"/>
    <property type="molecule type" value="Genomic_DNA"/>
</dbReference>
<feature type="non-terminal residue" evidence="1">
    <location>
        <position position="40"/>
    </location>
</feature>
<proteinExistence type="predicted"/>
<organism evidence="1 2">
    <name type="scientific">Racocetra persica</name>
    <dbReference type="NCBI Taxonomy" id="160502"/>
    <lineage>
        <taxon>Eukaryota</taxon>
        <taxon>Fungi</taxon>
        <taxon>Fungi incertae sedis</taxon>
        <taxon>Mucoromycota</taxon>
        <taxon>Glomeromycotina</taxon>
        <taxon>Glomeromycetes</taxon>
        <taxon>Diversisporales</taxon>
        <taxon>Gigasporaceae</taxon>
        <taxon>Racocetra</taxon>
    </lineage>
</organism>
<dbReference type="Proteomes" id="UP000789920">
    <property type="component" value="Unassembled WGS sequence"/>
</dbReference>
<reference evidence="1" key="1">
    <citation type="submission" date="2021-06" db="EMBL/GenBank/DDBJ databases">
        <authorList>
            <person name="Kallberg Y."/>
            <person name="Tangrot J."/>
            <person name="Rosling A."/>
        </authorList>
    </citation>
    <scope>NUCLEOTIDE SEQUENCE</scope>
    <source>
        <strain evidence="1">MA461A</strain>
    </source>
</reference>
<name>A0ACA9RWC5_9GLOM</name>
<evidence type="ECO:0000313" key="1">
    <source>
        <dbReference type="EMBL" id="CAG8813254.1"/>
    </source>
</evidence>
<sequence length="40" mass="4413">MSHGNSNDARLEQKFAHLGIRDNPSSGKPTAGRYVPPHLR</sequence>
<keyword evidence="2" id="KW-1185">Reference proteome</keyword>
<gene>
    <name evidence="1" type="ORF">RPERSI_LOCUS23728</name>
</gene>
<comment type="caution">
    <text evidence="1">The sequence shown here is derived from an EMBL/GenBank/DDBJ whole genome shotgun (WGS) entry which is preliminary data.</text>
</comment>
<accession>A0ACA9RWC5</accession>